<proteinExistence type="predicted"/>
<accession>A0A0A2JQV8</accession>
<feature type="region of interest" description="Disordered" evidence="1">
    <location>
        <begin position="200"/>
        <end position="232"/>
    </location>
</feature>
<dbReference type="AlphaFoldDB" id="A0A0A2JQV8"/>
<sequence>MESDTLPDTRLPSSSLPRQGWSRLLSPPHASPVVPAVGPSDQTNQRYDSVADDPAAAYRATALRQINGSPRPASRPIRVDNPSGRRSSTLASRPVLVRAYSGDAQGRTRRPSTMSARRFLSFSGSKSSAPSRPSQSDVMFPTDKDFSIESILQAIEPDIRGTLDSIAEICGRSKLSLSNEYGSHIAPLGEICAPSGALGPVEEARSNEERGTDDGNTVIVEDEASPDPARDMNPFSFHRYLENLRQTASILEQNGTSSPTTFRQPNSPLSPTMASEVETVFAIPPETISSTPFTREFASKPKHSGRDLLAKIDAASRGEQHSSQMSTPAVVSEVHLEAIANDGSSAEFNILPQPALGSYGSSDNMESSGPEIIQSLLGWLRWTASIAEPESSPALQSAEGRLRAMLDRPGNEAVSPTVP</sequence>
<evidence type="ECO:0000313" key="2">
    <source>
        <dbReference type="EMBL" id="KGO54625.1"/>
    </source>
</evidence>
<dbReference type="EMBL" id="JQFZ01000220">
    <property type="protein sequence ID" value="KGO54625.1"/>
    <property type="molecule type" value="Genomic_DNA"/>
</dbReference>
<protein>
    <submittedName>
        <fullName evidence="2">Uncharacterized protein</fullName>
    </submittedName>
</protein>
<feature type="region of interest" description="Disordered" evidence="1">
    <location>
        <begin position="1"/>
        <end position="140"/>
    </location>
</feature>
<dbReference type="STRING" id="27334.A0A0A2JQV8"/>
<name>A0A0A2JQV8_PENEN</name>
<feature type="compositionally biased region" description="Low complexity" evidence="1">
    <location>
        <begin position="26"/>
        <end position="40"/>
    </location>
</feature>
<feature type="compositionally biased region" description="Basic and acidic residues" evidence="1">
    <location>
        <begin position="202"/>
        <end position="213"/>
    </location>
</feature>
<feature type="compositionally biased region" description="Low complexity" evidence="1">
    <location>
        <begin position="52"/>
        <end position="62"/>
    </location>
</feature>
<keyword evidence="3" id="KW-1185">Reference proteome</keyword>
<dbReference type="Proteomes" id="UP000030143">
    <property type="component" value="Unassembled WGS sequence"/>
</dbReference>
<feature type="compositionally biased region" description="Low complexity" evidence="1">
    <location>
        <begin position="121"/>
        <end position="136"/>
    </location>
</feature>
<dbReference type="GeneID" id="27679738"/>
<reference evidence="2 3" key="1">
    <citation type="journal article" date="2015" name="Mol. Plant Microbe Interact.">
        <title>Genome, transcriptome, and functional analyses of Penicillium expansum provide new insights into secondary metabolism and pathogenicity.</title>
        <authorList>
            <person name="Ballester A.R."/>
            <person name="Marcet-Houben M."/>
            <person name="Levin E."/>
            <person name="Sela N."/>
            <person name="Selma-Lazaro C."/>
            <person name="Carmona L."/>
            <person name="Wisniewski M."/>
            <person name="Droby S."/>
            <person name="Gonzalez-Candelas L."/>
            <person name="Gabaldon T."/>
        </authorList>
    </citation>
    <scope>NUCLEOTIDE SEQUENCE [LARGE SCALE GENOMIC DNA]</scope>
    <source>
        <strain evidence="2 3">MD-8</strain>
    </source>
</reference>
<evidence type="ECO:0000313" key="3">
    <source>
        <dbReference type="Proteomes" id="UP000030143"/>
    </source>
</evidence>
<gene>
    <name evidence="2" type="ORF">PEX2_070470</name>
</gene>
<comment type="caution">
    <text evidence="2">The sequence shown here is derived from an EMBL/GenBank/DDBJ whole genome shotgun (WGS) entry which is preliminary data.</text>
</comment>
<dbReference type="VEuPathDB" id="FungiDB:PEXP_008840"/>
<evidence type="ECO:0000256" key="1">
    <source>
        <dbReference type="SAM" id="MobiDB-lite"/>
    </source>
</evidence>
<dbReference type="RefSeq" id="XP_016596990.1">
    <property type="nucleotide sequence ID" value="XM_016744318.1"/>
</dbReference>
<dbReference type="HOGENOM" id="CLU_052850_0_0_1"/>
<organism evidence="2 3">
    <name type="scientific">Penicillium expansum</name>
    <name type="common">Blue mold rot fungus</name>
    <dbReference type="NCBI Taxonomy" id="27334"/>
    <lineage>
        <taxon>Eukaryota</taxon>
        <taxon>Fungi</taxon>
        <taxon>Dikarya</taxon>
        <taxon>Ascomycota</taxon>
        <taxon>Pezizomycotina</taxon>
        <taxon>Eurotiomycetes</taxon>
        <taxon>Eurotiomycetidae</taxon>
        <taxon>Eurotiales</taxon>
        <taxon>Aspergillaceae</taxon>
        <taxon>Penicillium</taxon>
    </lineage>
</organism>